<evidence type="ECO:0000313" key="3">
    <source>
        <dbReference type="Proteomes" id="UP000250043"/>
    </source>
</evidence>
<dbReference type="EMBL" id="KV722389">
    <property type="protein sequence ID" value="OCH91209.1"/>
    <property type="molecule type" value="Genomic_DNA"/>
</dbReference>
<feature type="coiled-coil region" evidence="1">
    <location>
        <begin position="135"/>
        <end position="162"/>
    </location>
</feature>
<evidence type="ECO:0000256" key="1">
    <source>
        <dbReference type="SAM" id="Coils"/>
    </source>
</evidence>
<evidence type="ECO:0000313" key="2">
    <source>
        <dbReference type="EMBL" id="OCH91209.1"/>
    </source>
</evidence>
<dbReference type="OrthoDB" id="10612466at2759"/>
<name>A0A8E2DMM6_9APHY</name>
<protein>
    <submittedName>
        <fullName evidence="2">Uncharacterized protein</fullName>
    </submittedName>
</protein>
<proteinExistence type="predicted"/>
<dbReference type="Proteomes" id="UP000250043">
    <property type="component" value="Unassembled WGS sequence"/>
</dbReference>
<sequence length="439" mass="49501">MRSLDSRSGDSNKASVTNACKIDWIPRSLMNDMTDPPPPYTYVESSSRKDVKVEEGSSMFIVEKKWSQPQSTGYGIAPPQVKPRTTTQLVLEWVTLREQEYRAWSNCTLLEGQLRNVEKSKLKGAHSQRPAYDALVQVAKNKQKENQESNEAKARRRTLEEELMRRCLDAHEGQAAASQVLALHAITKGSQGTPQVMDTAGLSTTTSSLVSLFRDFHRGDGNMEAVLEVCLFVLEHLSDPPSKEIIDQYKKQLHARCKLRIPGAVSSIFNPISELKYKSTHHQVSDLIQELRQAGRYLKRCMRLGREDARKKQPQEETGGKRLILPPSAIRKRHSILEEVYHRPEALRASCAESFSNAPLVESRIGSGGLYPDTQACTGVQMEKHGHQYVQLMIRGAAFLQKAKEACVAWSTAKITMLNSQEPGWSNFHRWECQCLELI</sequence>
<keyword evidence="1" id="KW-0175">Coiled coil</keyword>
<accession>A0A8E2DMM6</accession>
<organism evidence="2 3">
    <name type="scientific">Obba rivulosa</name>
    <dbReference type="NCBI Taxonomy" id="1052685"/>
    <lineage>
        <taxon>Eukaryota</taxon>
        <taxon>Fungi</taxon>
        <taxon>Dikarya</taxon>
        <taxon>Basidiomycota</taxon>
        <taxon>Agaricomycotina</taxon>
        <taxon>Agaricomycetes</taxon>
        <taxon>Polyporales</taxon>
        <taxon>Gelatoporiaceae</taxon>
        <taxon>Obba</taxon>
    </lineage>
</organism>
<reference evidence="2 3" key="1">
    <citation type="submission" date="2016-07" db="EMBL/GenBank/DDBJ databases">
        <title>Draft genome of the white-rot fungus Obba rivulosa 3A-2.</title>
        <authorList>
            <consortium name="DOE Joint Genome Institute"/>
            <person name="Miettinen O."/>
            <person name="Riley R."/>
            <person name="Acob R."/>
            <person name="Barry K."/>
            <person name="Cullen D."/>
            <person name="De Vries R."/>
            <person name="Hainaut M."/>
            <person name="Hatakka A."/>
            <person name="Henrissat B."/>
            <person name="Hilden K."/>
            <person name="Kuo R."/>
            <person name="Labutti K."/>
            <person name="Lipzen A."/>
            <person name="Makela M.R."/>
            <person name="Sandor L."/>
            <person name="Spatafora J.W."/>
            <person name="Grigoriev I.V."/>
            <person name="Hibbett D.S."/>
        </authorList>
    </citation>
    <scope>NUCLEOTIDE SEQUENCE [LARGE SCALE GENOMIC DNA]</scope>
    <source>
        <strain evidence="2 3">3A-2</strain>
    </source>
</reference>
<dbReference type="AlphaFoldDB" id="A0A8E2DMM6"/>
<keyword evidence="3" id="KW-1185">Reference proteome</keyword>
<gene>
    <name evidence="2" type="ORF">OBBRIDRAFT_874221</name>
</gene>